<keyword evidence="12 13" id="KW-0472">Membrane</keyword>
<dbReference type="AlphaFoldDB" id="A0A511W8R6"/>
<evidence type="ECO:0000259" key="14">
    <source>
        <dbReference type="PROSITE" id="PS50109"/>
    </source>
</evidence>
<sequence>MFKKLEGIRYQLIGSYLYAVYFSLLIIALILFFTHSVIQPIWLSVEAIILALIVTALTLSLVGLYVMFRQGGNVKDRLQELSIFIATLSEGKFNATLLMKESKDEFSTLGHELNDLAHKVKGQVKSLERMAEEKSEYAKQAHLAATVEERQRLARDLHDAVSQQLFALSMMSQATSKIIDEKPEQAKEQVEEISQMALQAQNEMRALLLHLRPVHLSGESLHEGIDRLIEELKQRCSIQFKVDVDSELQLSQAKEEHIFRIAQESLSNALRHANASNIELRIKEKDLIYIYISDDGDGFNLDEQMNAKASYGLNSIKERCEEIGGTFDIKSKHGEGTYIDIRIPK</sequence>
<keyword evidence="10 13" id="KW-1133">Transmembrane helix</keyword>
<dbReference type="CDD" id="cd16917">
    <property type="entry name" value="HATPase_UhpB-NarQ-NarX-like"/>
    <property type="match status" value="1"/>
</dbReference>
<gene>
    <name evidence="15" type="primary">liaS</name>
    <name evidence="15" type="ORF">AHA02nite_15180</name>
</gene>
<evidence type="ECO:0000256" key="12">
    <source>
        <dbReference type="ARBA" id="ARBA00023136"/>
    </source>
</evidence>
<dbReference type="PROSITE" id="PS50109">
    <property type="entry name" value="HIS_KIN"/>
    <property type="match status" value="1"/>
</dbReference>
<dbReference type="Pfam" id="PF07730">
    <property type="entry name" value="HisKA_3"/>
    <property type="match status" value="1"/>
</dbReference>
<feature type="transmembrane region" description="Helical" evidence="13">
    <location>
        <begin position="12"/>
        <end position="35"/>
    </location>
</feature>
<dbReference type="SMART" id="SM00387">
    <property type="entry name" value="HATPase_c"/>
    <property type="match status" value="1"/>
</dbReference>
<organism evidence="15 16">
    <name type="scientific">Alkalibacillus haloalkaliphilus</name>
    <dbReference type="NCBI Taxonomy" id="94136"/>
    <lineage>
        <taxon>Bacteria</taxon>
        <taxon>Bacillati</taxon>
        <taxon>Bacillota</taxon>
        <taxon>Bacilli</taxon>
        <taxon>Bacillales</taxon>
        <taxon>Bacillaceae</taxon>
        <taxon>Alkalibacillus</taxon>
    </lineage>
</organism>
<name>A0A511W8R6_9BACI</name>
<keyword evidence="6 13" id="KW-0812">Transmembrane</keyword>
<dbReference type="PANTHER" id="PTHR24421:SF37">
    <property type="entry name" value="SENSOR HISTIDINE KINASE NARS"/>
    <property type="match status" value="1"/>
</dbReference>
<keyword evidence="7" id="KW-0547">Nucleotide-binding</keyword>
<dbReference type="SUPFAM" id="SSF55874">
    <property type="entry name" value="ATPase domain of HSP90 chaperone/DNA topoisomerase II/histidine kinase"/>
    <property type="match status" value="1"/>
</dbReference>
<keyword evidence="8 15" id="KW-0418">Kinase</keyword>
<dbReference type="Proteomes" id="UP000321440">
    <property type="component" value="Unassembled WGS sequence"/>
</dbReference>
<dbReference type="GO" id="GO:0000155">
    <property type="term" value="F:phosphorelay sensor kinase activity"/>
    <property type="evidence" value="ECO:0007669"/>
    <property type="project" value="InterPro"/>
</dbReference>
<feature type="domain" description="Histidine kinase" evidence="14">
    <location>
        <begin position="152"/>
        <end position="345"/>
    </location>
</feature>
<dbReference type="Pfam" id="PF02518">
    <property type="entry name" value="HATPase_c"/>
    <property type="match status" value="1"/>
</dbReference>
<feature type="transmembrane region" description="Helical" evidence="13">
    <location>
        <begin position="41"/>
        <end position="68"/>
    </location>
</feature>
<dbReference type="RefSeq" id="WP_146815936.1">
    <property type="nucleotide sequence ID" value="NZ_BJYA01000010.1"/>
</dbReference>
<dbReference type="Gene3D" id="6.10.340.10">
    <property type="match status" value="1"/>
</dbReference>
<proteinExistence type="predicted"/>
<evidence type="ECO:0000256" key="8">
    <source>
        <dbReference type="ARBA" id="ARBA00022777"/>
    </source>
</evidence>
<evidence type="ECO:0000256" key="10">
    <source>
        <dbReference type="ARBA" id="ARBA00022989"/>
    </source>
</evidence>
<protein>
    <recommendedName>
        <fullName evidence="3">histidine kinase</fullName>
        <ecNumber evidence="3">2.7.13.3</ecNumber>
    </recommendedName>
</protein>
<dbReference type="EMBL" id="BJYA01000010">
    <property type="protein sequence ID" value="GEN45742.1"/>
    <property type="molecule type" value="Genomic_DNA"/>
</dbReference>
<dbReference type="Gene3D" id="1.20.5.1930">
    <property type="match status" value="1"/>
</dbReference>
<evidence type="ECO:0000256" key="11">
    <source>
        <dbReference type="ARBA" id="ARBA00023012"/>
    </source>
</evidence>
<evidence type="ECO:0000256" key="4">
    <source>
        <dbReference type="ARBA" id="ARBA00022475"/>
    </source>
</evidence>
<dbReference type="GO" id="GO:0005886">
    <property type="term" value="C:plasma membrane"/>
    <property type="evidence" value="ECO:0007669"/>
    <property type="project" value="UniProtKB-SubCell"/>
</dbReference>
<dbReference type="OrthoDB" id="9795828at2"/>
<evidence type="ECO:0000256" key="5">
    <source>
        <dbReference type="ARBA" id="ARBA00022679"/>
    </source>
</evidence>
<dbReference type="GO" id="GO:0005524">
    <property type="term" value="F:ATP binding"/>
    <property type="evidence" value="ECO:0007669"/>
    <property type="project" value="UniProtKB-KW"/>
</dbReference>
<accession>A0A511W8R6</accession>
<keyword evidence="16" id="KW-1185">Reference proteome</keyword>
<comment type="subcellular location">
    <subcellularLocation>
        <location evidence="2">Cell membrane</location>
        <topology evidence="2">Multi-pass membrane protein</topology>
    </subcellularLocation>
</comment>
<reference evidence="15 16" key="1">
    <citation type="submission" date="2019-07" db="EMBL/GenBank/DDBJ databases">
        <title>Whole genome shotgun sequence of Alkalibacillus haloalkaliphilus NBRC 103110.</title>
        <authorList>
            <person name="Hosoyama A."/>
            <person name="Uohara A."/>
            <person name="Ohji S."/>
            <person name="Ichikawa N."/>
        </authorList>
    </citation>
    <scope>NUCLEOTIDE SEQUENCE [LARGE SCALE GENOMIC DNA]</scope>
    <source>
        <strain evidence="15 16">NBRC 103110</strain>
    </source>
</reference>
<dbReference type="InterPro" id="IPR003594">
    <property type="entry name" value="HATPase_dom"/>
</dbReference>
<evidence type="ECO:0000256" key="3">
    <source>
        <dbReference type="ARBA" id="ARBA00012438"/>
    </source>
</evidence>
<evidence type="ECO:0000256" key="6">
    <source>
        <dbReference type="ARBA" id="ARBA00022692"/>
    </source>
</evidence>
<evidence type="ECO:0000256" key="2">
    <source>
        <dbReference type="ARBA" id="ARBA00004651"/>
    </source>
</evidence>
<evidence type="ECO:0000313" key="16">
    <source>
        <dbReference type="Proteomes" id="UP000321440"/>
    </source>
</evidence>
<keyword evidence="4" id="KW-1003">Cell membrane</keyword>
<evidence type="ECO:0000313" key="15">
    <source>
        <dbReference type="EMBL" id="GEN45742.1"/>
    </source>
</evidence>
<evidence type="ECO:0000256" key="7">
    <source>
        <dbReference type="ARBA" id="ARBA00022741"/>
    </source>
</evidence>
<dbReference type="PANTHER" id="PTHR24421">
    <property type="entry name" value="NITRATE/NITRITE SENSOR PROTEIN NARX-RELATED"/>
    <property type="match status" value="1"/>
</dbReference>
<keyword evidence="9" id="KW-0067">ATP-binding</keyword>
<dbReference type="Gene3D" id="3.30.565.10">
    <property type="entry name" value="Histidine kinase-like ATPase, C-terminal domain"/>
    <property type="match status" value="1"/>
</dbReference>
<comment type="caution">
    <text evidence="15">The sequence shown here is derived from an EMBL/GenBank/DDBJ whole genome shotgun (WGS) entry which is preliminary data.</text>
</comment>
<dbReference type="InterPro" id="IPR036890">
    <property type="entry name" value="HATPase_C_sf"/>
</dbReference>
<dbReference type="GO" id="GO:0046983">
    <property type="term" value="F:protein dimerization activity"/>
    <property type="evidence" value="ECO:0007669"/>
    <property type="project" value="InterPro"/>
</dbReference>
<evidence type="ECO:0000256" key="1">
    <source>
        <dbReference type="ARBA" id="ARBA00000085"/>
    </source>
</evidence>
<keyword evidence="5" id="KW-0808">Transferase</keyword>
<evidence type="ECO:0000256" key="9">
    <source>
        <dbReference type="ARBA" id="ARBA00022840"/>
    </source>
</evidence>
<keyword evidence="11" id="KW-0902">Two-component regulatory system</keyword>
<dbReference type="EC" id="2.7.13.3" evidence="3"/>
<evidence type="ECO:0000256" key="13">
    <source>
        <dbReference type="SAM" id="Phobius"/>
    </source>
</evidence>
<dbReference type="InterPro" id="IPR050482">
    <property type="entry name" value="Sensor_HK_TwoCompSys"/>
</dbReference>
<dbReference type="InterPro" id="IPR011712">
    <property type="entry name" value="Sig_transdc_His_kin_sub3_dim/P"/>
</dbReference>
<comment type="catalytic activity">
    <reaction evidence="1">
        <text>ATP + protein L-histidine = ADP + protein N-phospho-L-histidine.</text>
        <dbReference type="EC" id="2.7.13.3"/>
    </reaction>
</comment>
<dbReference type="InterPro" id="IPR005467">
    <property type="entry name" value="His_kinase_dom"/>
</dbReference>